<organism evidence="8 9">
    <name type="scientific">Streptomyces catenulae</name>
    <dbReference type="NCBI Taxonomy" id="66875"/>
    <lineage>
        <taxon>Bacteria</taxon>
        <taxon>Bacillati</taxon>
        <taxon>Actinomycetota</taxon>
        <taxon>Actinomycetes</taxon>
        <taxon>Kitasatosporales</taxon>
        <taxon>Streptomycetaceae</taxon>
        <taxon>Streptomyces</taxon>
    </lineage>
</organism>
<dbReference type="RefSeq" id="WP_359041500.1">
    <property type="nucleotide sequence ID" value="NZ_JBEZVI010000012.1"/>
</dbReference>
<dbReference type="Pfam" id="PF00005">
    <property type="entry name" value="ABC_tran"/>
    <property type="match status" value="1"/>
</dbReference>
<protein>
    <submittedName>
        <fullName evidence="8">ATP-binding cassette domain-containing protein</fullName>
    </submittedName>
</protein>
<reference evidence="8 9" key="1">
    <citation type="submission" date="2024-06" db="EMBL/GenBank/DDBJ databases">
        <title>The Natural Products Discovery Center: Release of the First 8490 Sequenced Strains for Exploring Actinobacteria Biosynthetic Diversity.</title>
        <authorList>
            <person name="Kalkreuter E."/>
            <person name="Kautsar S.A."/>
            <person name="Yang D."/>
            <person name="Bader C.D."/>
            <person name="Teijaro C.N."/>
            <person name="Fluegel L."/>
            <person name="Davis C.M."/>
            <person name="Simpson J.R."/>
            <person name="Lauterbach L."/>
            <person name="Steele A.D."/>
            <person name="Gui C."/>
            <person name="Meng S."/>
            <person name="Li G."/>
            <person name="Viehrig K."/>
            <person name="Ye F."/>
            <person name="Su P."/>
            <person name="Kiefer A.F."/>
            <person name="Nichols A."/>
            <person name="Cepeda A.J."/>
            <person name="Yan W."/>
            <person name="Fan B."/>
            <person name="Jiang Y."/>
            <person name="Adhikari A."/>
            <person name="Zheng C.-J."/>
            <person name="Schuster L."/>
            <person name="Cowan T.M."/>
            <person name="Smanski M.J."/>
            <person name="Chevrette M.G."/>
            <person name="De Carvalho L.P.S."/>
            <person name="Shen B."/>
        </authorList>
    </citation>
    <scope>NUCLEOTIDE SEQUENCE [LARGE SCALE GENOMIC DNA]</scope>
    <source>
        <strain evidence="8 9">NPDC033039</strain>
    </source>
</reference>
<keyword evidence="3" id="KW-0547">Nucleotide-binding</keyword>
<dbReference type="PANTHER" id="PTHR43335">
    <property type="entry name" value="ABC TRANSPORTER, ATP-BINDING PROTEIN"/>
    <property type="match status" value="1"/>
</dbReference>
<feature type="transmembrane region" description="Helical" evidence="6">
    <location>
        <begin position="474"/>
        <end position="490"/>
    </location>
</feature>
<dbReference type="Proteomes" id="UP001550853">
    <property type="component" value="Unassembled WGS sequence"/>
</dbReference>
<evidence type="ECO:0000256" key="2">
    <source>
        <dbReference type="ARBA" id="ARBA00022448"/>
    </source>
</evidence>
<evidence type="ECO:0000256" key="4">
    <source>
        <dbReference type="ARBA" id="ARBA00022840"/>
    </source>
</evidence>
<gene>
    <name evidence="8" type="ORF">AB0E61_16895</name>
</gene>
<feature type="region of interest" description="Disordered" evidence="5">
    <location>
        <begin position="1"/>
        <end position="20"/>
    </location>
</feature>
<dbReference type="SUPFAM" id="SSF52540">
    <property type="entry name" value="P-loop containing nucleoside triphosphate hydrolases"/>
    <property type="match status" value="1"/>
</dbReference>
<evidence type="ECO:0000259" key="7">
    <source>
        <dbReference type="PROSITE" id="PS50893"/>
    </source>
</evidence>
<feature type="compositionally biased region" description="Pro residues" evidence="5">
    <location>
        <begin position="391"/>
        <end position="403"/>
    </location>
</feature>
<proteinExistence type="inferred from homology"/>
<comment type="caution">
    <text evidence="8">The sequence shown here is derived from an EMBL/GenBank/DDBJ whole genome shotgun (WGS) entry which is preliminary data.</text>
</comment>
<feature type="compositionally biased region" description="Low complexity" evidence="5">
    <location>
        <begin position="313"/>
        <end position="339"/>
    </location>
</feature>
<feature type="transmembrane region" description="Helical" evidence="6">
    <location>
        <begin position="645"/>
        <end position="665"/>
    </location>
</feature>
<dbReference type="PROSITE" id="PS50893">
    <property type="entry name" value="ABC_TRANSPORTER_2"/>
    <property type="match status" value="1"/>
</dbReference>
<dbReference type="EMBL" id="JBEZVI010000012">
    <property type="protein sequence ID" value="MEU3711763.1"/>
    <property type="molecule type" value="Genomic_DNA"/>
</dbReference>
<feature type="transmembrane region" description="Helical" evidence="6">
    <location>
        <begin position="511"/>
        <end position="533"/>
    </location>
</feature>
<comment type="similarity">
    <text evidence="1">Belongs to the ABC transporter superfamily.</text>
</comment>
<evidence type="ECO:0000256" key="1">
    <source>
        <dbReference type="ARBA" id="ARBA00005417"/>
    </source>
</evidence>
<dbReference type="Gene3D" id="3.40.50.300">
    <property type="entry name" value="P-loop containing nucleotide triphosphate hydrolases"/>
    <property type="match status" value="1"/>
</dbReference>
<keyword evidence="2" id="KW-0813">Transport</keyword>
<dbReference type="InterPro" id="IPR003439">
    <property type="entry name" value="ABC_transporter-like_ATP-bd"/>
</dbReference>
<dbReference type="SMART" id="SM00382">
    <property type="entry name" value="AAA"/>
    <property type="match status" value="1"/>
</dbReference>
<dbReference type="PANTHER" id="PTHR43335:SF4">
    <property type="entry name" value="ABC TRANSPORTER, ATP-BINDING PROTEIN"/>
    <property type="match status" value="1"/>
</dbReference>
<evidence type="ECO:0000313" key="9">
    <source>
        <dbReference type="Proteomes" id="UP001550853"/>
    </source>
</evidence>
<evidence type="ECO:0000256" key="6">
    <source>
        <dbReference type="SAM" id="Phobius"/>
    </source>
</evidence>
<dbReference type="GO" id="GO:0005524">
    <property type="term" value="F:ATP binding"/>
    <property type="evidence" value="ECO:0007669"/>
    <property type="project" value="UniProtKB-KW"/>
</dbReference>
<evidence type="ECO:0000313" key="8">
    <source>
        <dbReference type="EMBL" id="MEU3711763.1"/>
    </source>
</evidence>
<feature type="region of interest" description="Disordered" evidence="5">
    <location>
        <begin position="300"/>
        <end position="411"/>
    </location>
</feature>
<feature type="transmembrane region" description="Helical" evidence="6">
    <location>
        <begin position="553"/>
        <end position="578"/>
    </location>
</feature>
<keyword evidence="9" id="KW-1185">Reference proteome</keyword>
<evidence type="ECO:0000256" key="3">
    <source>
        <dbReference type="ARBA" id="ARBA00022741"/>
    </source>
</evidence>
<feature type="transmembrane region" description="Helical" evidence="6">
    <location>
        <begin position="585"/>
        <end position="603"/>
    </location>
</feature>
<evidence type="ECO:0000256" key="5">
    <source>
        <dbReference type="SAM" id="MobiDB-lite"/>
    </source>
</evidence>
<dbReference type="InterPro" id="IPR003593">
    <property type="entry name" value="AAA+_ATPase"/>
</dbReference>
<name>A0ABV2Z186_9ACTN</name>
<feature type="compositionally biased region" description="Low complexity" evidence="5">
    <location>
        <begin position="362"/>
        <end position="387"/>
    </location>
</feature>
<dbReference type="InterPro" id="IPR027417">
    <property type="entry name" value="P-loop_NTPase"/>
</dbReference>
<feature type="domain" description="ABC transporter" evidence="7">
    <location>
        <begin position="2"/>
        <end position="228"/>
    </location>
</feature>
<accession>A0ABV2Z186</accession>
<feature type="transmembrane region" description="Helical" evidence="6">
    <location>
        <begin position="435"/>
        <end position="454"/>
    </location>
</feature>
<keyword evidence="4 8" id="KW-0067">ATP-binding</keyword>
<keyword evidence="6" id="KW-0812">Transmembrane</keyword>
<sequence>MIQAIGLTSEPRGEHPPAVNDLTFDARPRNVTVLLGPEGSGKTTALRLMLQLQPGRGVALFRGRALHRVPNPPREIGVVLGDVPGDPSRTAIGHLRLLSAAVGVPAGHADDVLDLVGLTGLADKQLGDLSRGMDRRLALAAALLGDPHTLVLDEPTDGLQPRDTTWLHGLLRDYAAQGGAVLVTSRHSREASRIADRVVTLDDGHLAADQDAATFARTRMRPRVVVRSPHADRLAALLIDESQRAHHATDPAIGRGIEVVRESGSRLAVYGSDCAAVGETAFRHRVLVHQLADEEGDSGLIEPLHRADGRQSPAATAPPGAAGVSAHVTVTAPTPAAAPLDIDMPTSRVGDMPTSSGGDSRPTLPVTPTTTAPDDLTDTLTLPVITTSVPAPSPRPAHPPRAAPSPQLHIPRLPGPGPAWPLRYEVRRTVGDRTVVLVAVISLLVSLVPALLLARHGAAPLSRVLSGWPRQLPFPPAALGAGLVGSLAFGQEFRFPALGHERGAVPRRLGLLVAKLVVSGACALLLGAVVLLADEAAVRLVFGVDGLAGLPDVPVFVVGWAGLLIGCAWAGVLAAGLFRSTAMGLAAVLAVPVLVVPALRYVLAEQAGRSLAGLTARLRASGPVRWPSGIDHGASVVVRWVTQPVGGALALSVAALVCAYGLTALRSRVR</sequence>
<keyword evidence="6" id="KW-1133">Transmembrane helix</keyword>
<keyword evidence="6" id="KW-0472">Membrane</keyword>